<dbReference type="InterPro" id="IPR036701">
    <property type="entry name" value="RraB-like_sf"/>
</dbReference>
<proteinExistence type="predicted"/>
<name>A0ABU0E295_9FIRM</name>
<dbReference type="Pfam" id="PF05117">
    <property type="entry name" value="DUF695"/>
    <property type="match status" value="1"/>
</dbReference>
<dbReference type="EMBL" id="JAUSUR010000003">
    <property type="protein sequence ID" value="MDQ0361012.1"/>
    <property type="molecule type" value="Genomic_DNA"/>
</dbReference>
<dbReference type="InterPro" id="IPR016097">
    <property type="entry name" value="DUF695"/>
</dbReference>
<evidence type="ECO:0000259" key="1">
    <source>
        <dbReference type="Pfam" id="PF05117"/>
    </source>
</evidence>
<dbReference type="Pfam" id="PF06877">
    <property type="entry name" value="RraB"/>
    <property type="match status" value="1"/>
</dbReference>
<dbReference type="Gene3D" id="3.30.70.970">
    <property type="entry name" value="RraB-like"/>
    <property type="match status" value="1"/>
</dbReference>
<evidence type="ECO:0000313" key="3">
    <source>
        <dbReference type="EMBL" id="MDQ0361012.1"/>
    </source>
</evidence>
<comment type="caution">
    <text evidence="3">The sequence shown here is derived from an EMBL/GenBank/DDBJ whole genome shotgun (WGS) entry which is preliminary data.</text>
</comment>
<gene>
    <name evidence="3" type="ORF">J2S15_001759</name>
</gene>
<evidence type="ECO:0000259" key="2">
    <source>
        <dbReference type="Pfam" id="PF06877"/>
    </source>
</evidence>
<keyword evidence="4" id="KW-1185">Reference proteome</keyword>
<feature type="domain" description="DUF695" evidence="1">
    <location>
        <begin position="26"/>
        <end position="154"/>
    </location>
</feature>
<organism evidence="3 4">
    <name type="scientific">Breznakia pachnodae</name>
    <dbReference type="NCBI Taxonomy" id="265178"/>
    <lineage>
        <taxon>Bacteria</taxon>
        <taxon>Bacillati</taxon>
        <taxon>Bacillota</taxon>
        <taxon>Erysipelotrichia</taxon>
        <taxon>Erysipelotrichales</taxon>
        <taxon>Erysipelotrichaceae</taxon>
        <taxon>Breznakia</taxon>
    </lineage>
</organism>
<feature type="domain" description="Regulator of ribonuclease activity B" evidence="2">
    <location>
        <begin position="162"/>
        <end position="262"/>
    </location>
</feature>
<evidence type="ECO:0008006" key="5">
    <source>
        <dbReference type="Google" id="ProtNLM"/>
    </source>
</evidence>
<dbReference type="InterPro" id="IPR009671">
    <property type="entry name" value="RraB_dom"/>
</dbReference>
<evidence type="ECO:0000313" key="4">
    <source>
        <dbReference type="Proteomes" id="UP001230220"/>
    </source>
</evidence>
<protein>
    <recommendedName>
        <fullName evidence="5">DUF695 domain-containing protein</fullName>
    </recommendedName>
</protein>
<dbReference type="RefSeq" id="WP_307407373.1">
    <property type="nucleotide sequence ID" value="NZ_JAUSUR010000003.1"/>
</dbReference>
<dbReference type="Proteomes" id="UP001230220">
    <property type="component" value="Unassembled WGS sequence"/>
</dbReference>
<dbReference type="SUPFAM" id="SSF89946">
    <property type="entry name" value="Hypothetical protein VC0424"/>
    <property type="match status" value="1"/>
</dbReference>
<reference evidence="3 4" key="1">
    <citation type="submission" date="2023-07" db="EMBL/GenBank/DDBJ databases">
        <title>Genomic Encyclopedia of Type Strains, Phase IV (KMG-IV): sequencing the most valuable type-strain genomes for metagenomic binning, comparative biology and taxonomic classification.</title>
        <authorList>
            <person name="Goeker M."/>
        </authorList>
    </citation>
    <scope>NUCLEOTIDE SEQUENCE [LARGE SCALE GENOMIC DNA]</scope>
    <source>
        <strain evidence="3 4">DSM 16784</strain>
    </source>
</reference>
<sequence length="266" mass="31833">MALFKRKEKKNHKKKVHKIKIHKVSENWEVYFTDTSAIRLDLGLPEERIFDDLNHTYILRVFFDHQYASGFPTKDTSAKLYKIEDEFATSWDMDGFYMVGVKTNQGAREFVFMSEVEVKWDVMCRKVMRRHKNMMYELESIFYDEGEYYNTNLYPDIYGFNWIKNHKIIKNLEAQGEKFETKRQIDFYAYFNDEANARLFEKSLNESEYDFELVEVSLSERQDYQVYFTIKDIPEMGLITAISEYVVQLCEEGKGTFDGWGTTIRK</sequence>
<accession>A0ABU0E295</accession>